<keyword evidence="5" id="KW-0393">Immunoglobulin domain</keyword>
<sequence>MLLFLLILVYLVNGIKINNQFLQEPEDVETIIGSTLILHCRTEPLDENQVTWCKNDFCTLGKTRDLPFYPRYEIIGQAHQGEHHFKIVNVSLEDMGMYQCQIRAGARRAGSMSRKAKLTVLQIPTSLSLDSPIVLIENVLSFIVCRAQNAMPEAKLSWHLPKSISYLSKNDYALISDQSLRNSISNITFIPNRLYHGKLIQCQAHSSAIDIMNKTMITQQYIQTIFSPEINISLIGEQTENERINISCNVYCRPNLEKIKWFNGSSLLNLTDKNHFELLLTRYMHKNQIICQATNQVGIQNQSITLLINYKPIFIDNYGNQIKNYSVILVEEGESVELQCLVDSYPSSYISWIFNQQTILKNETSLKISNIQSTNHTGVYICSANHSIFGIFNRTIRVALKGPPEMISETTVNSIYVGQSILLVCSISTDIPIENIYWSREGHSRLNSNEKYEISENRSDELIEYKLLIKFILSSDEGDYICTGINQYGSSATKFQLRVINLKNYFIQRSFLYGSIFLGLFFCFILISFSLINHYRQKNDQRIRKKSSTTDETISSLAKQQENIQHDYQDETNSNIDQYLYHEQLINNHQRNNIFHSSQNDLFYFKDNIERFSTVV</sequence>
<dbReference type="PANTHER" id="PTHR11640">
    <property type="entry name" value="NEPHRIN"/>
    <property type="match status" value="1"/>
</dbReference>
<dbReference type="Proteomes" id="UP000663891">
    <property type="component" value="Unassembled WGS sequence"/>
</dbReference>
<evidence type="ECO:0000313" key="12">
    <source>
        <dbReference type="Proteomes" id="UP000663891"/>
    </source>
</evidence>
<gene>
    <name evidence="9" type="ORF">JYZ213_LOCUS39199</name>
    <name evidence="10" type="ORF">OKA104_LOCUS19359</name>
    <name evidence="11" type="ORF">OXD698_LOCUS23179</name>
    <name evidence="8" type="ORF">VCS650_LOCUS9960</name>
</gene>
<evidence type="ECO:0000313" key="9">
    <source>
        <dbReference type="EMBL" id="CAF1424718.1"/>
    </source>
</evidence>
<keyword evidence="4" id="KW-0325">Glycoprotein</keyword>
<reference evidence="8" key="1">
    <citation type="submission" date="2021-02" db="EMBL/GenBank/DDBJ databases">
        <authorList>
            <person name="Nowell W R."/>
        </authorList>
    </citation>
    <scope>NUCLEOTIDE SEQUENCE</scope>
</reference>
<evidence type="ECO:0000256" key="1">
    <source>
        <dbReference type="ARBA" id="ARBA00004479"/>
    </source>
</evidence>
<dbReference type="Proteomes" id="UP000663845">
    <property type="component" value="Unassembled WGS sequence"/>
</dbReference>
<dbReference type="InterPro" id="IPR013098">
    <property type="entry name" value="Ig_I-set"/>
</dbReference>
<dbReference type="EMBL" id="CAJOAZ010002034">
    <property type="protein sequence ID" value="CAF3886511.1"/>
    <property type="molecule type" value="Genomic_DNA"/>
</dbReference>
<accession>A0A814ADC2</accession>
<dbReference type="Pfam" id="PF07679">
    <property type="entry name" value="I-set"/>
    <property type="match status" value="2"/>
</dbReference>
<dbReference type="EMBL" id="CAJNON010000070">
    <property type="protein sequence ID" value="CAF0913204.1"/>
    <property type="molecule type" value="Genomic_DNA"/>
</dbReference>
<feature type="transmembrane region" description="Helical" evidence="6">
    <location>
        <begin position="511"/>
        <end position="535"/>
    </location>
</feature>
<dbReference type="PROSITE" id="PS50835">
    <property type="entry name" value="IG_LIKE"/>
    <property type="match status" value="4"/>
</dbReference>
<dbReference type="InterPro" id="IPR051275">
    <property type="entry name" value="Cell_adhesion_signaling"/>
</dbReference>
<keyword evidence="6" id="KW-0812">Transmembrane</keyword>
<dbReference type="InterPro" id="IPR003598">
    <property type="entry name" value="Ig_sub2"/>
</dbReference>
<evidence type="ECO:0000256" key="3">
    <source>
        <dbReference type="ARBA" id="ARBA00023157"/>
    </source>
</evidence>
<dbReference type="OrthoDB" id="6413693at2759"/>
<dbReference type="SMART" id="SM00408">
    <property type="entry name" value="IGc2"/>
    <property type="match status" value="3"/>
</dbReference>
<keyword evidence="2 6" id="KW-0472">Membrane</keyword>
<evidence type="ECO:0000313" key="11">
    <source>
        <dbReference type="EMBL" id="CAF3886511.1"/>
    </source>
</evidence>
<dbReference type="GO" id="GO:0005911">
    <property type="term" value="C:cell-cell junction"/>
    <property type="evidence" value="ECO:0007669"/>
    <property type="project" value="TreeGrafter"/>
</dbReference>
<proteinExistence type="predicted"/>
<dbReference type="InterPro" id="IPR013783">
    <property type="entry name" value="Ig-like_fold"/>
</dbReference>
<evidence type="ECO:0000256" key="6">
    <source>
        <dbReference type="SAM" id="Phobius"/>
    </source>
</evidence>
<dbReference type="InterPro" id="IPR036179">
    <property type="entry name" value="Ig-like_dom_sf"/>
</dbReference>
<dbReference type="SUPFAM" id="SSF48726">
    <property type="entry name" value="Immunoglobulin"/>
    <property type="match status" value="4"/>
</dbReference>
<dbReference type="InterPro" id="IPR007110">
    <property type="entry name" value="Ig-like_dom"/>
</dbReference>
<evidence type="ECO:0000256" key="5">
    <source>
        <dbReference type="ARBA" id="ARBA00023319"/>
    </source>
</evidence>
<dbReference type="Proteomes" id="UP000663844">
    <property type="component" value="Unassembled WGS sequence"/>
</dbReference>
<feature type="domain" description="Ig-like" evidence="7">
    <location>
        <begin position="19"/>
        <end position="119"/>
    </location>
</feature>
<comment type="caution">
    <text evidence="8">The sequence shown here is derived from an EMBL/GenBank/DDBJ whole genome shotgun (WGS) entry which is preliminary data.</text>
</comment>
<dbReference type="SMART" id="SM00409">
    <property type="entry name" value="IG"/>
    <property type="match status" value="4"/>
</dbReference>
<comment type="subcellular location">
    <subcellularLocation>
        <location evidence="1">Membrane</location>
        <topology evidence="1">Single-pass type I membrane protein</topology>
    </subcellularLocation>
</comment>
<dbReference type="Proteomes" id="UP000663881">
    <property type="component" value="Unassembled WGS sequence"/>
</dbReference>
<name>A0A814ADC2_9BILA</name>
<feature type="domain" description="Ig-like" evidence="7">
    <location>
        <begin position="228"/>
        <end position="305"/>
    </location>
</feature>
<evidence type="ECO:0000256" key="2">
    <source>
        <dbReference type="ARBA" id="ARBA00023136"/>
    </source>
</evidence>
<dbReference type="GO" id="GO:0005886">
    <property type="term" value="C:plasma membrane"/>
    <property type="evidence" value="ECO:0007669"/>
    <property type="project" value="TreeGrafter"/>
</dbReference>
<dbReference type="Gene3D" id="2.60.40.10">
    <property type="entry name" value="Immunoglobulins"/>
    <property type="match status" value="5"/>
</dbReference>
<dbReference type="AlphaFoldDB" id="A0A814ADC2"/>
<dbReference type="Pfam" id="PF13927">
    <property type="entry name" value="Ig_3"/>
    <property type="match status" value="1"/>
</dbReference>
<dbReference type="PANTHER" id="PTHR11640:SF31">
    <property type="entry name" value="IRREGULAR CHIASM C-ROUGHEST PROTEIN-RELATED"/>
    <property type="match status" value="1"/>
</dbReference>
<evidence type="ECO:0000259" key="7">
    <source>
        <dbReference type="PROSITE" id="PS50835"/>
    </source>
</evidence>
<evidence type="ECO:0000313" key="8">
    <source>
        <dbReference type="EMBL" id="CAF0913204.1"/>
    </source>
</evidence>
<dbReference type="GO" id="GO:0050839">
    <property type="term" value="F:cell adhesion molecule binding"/>
    <property type="evidence" value="ECO:0007669"/>
    <property type="project" value="TreeGrafter"/>
</dbReference>
<dbReference type="GO" id="GO:0098609">
    <property type="term" value="P:cell-cell adhesion"/>
    <property type="evidence" value="ECO:0007669"/>
    <property type="project" value="TreeGrafter"/>
</dbReference>
<dbReference type="EMBL" id="CAJOAY010001243">
    <property type="protein sequence ID" value="CAF3815896.1"/>
    <property type="molecule type" value="Genomic_DNA"/>
</dbReference>
<protein>
    <recommendedName>
        <fullName evidence="7">Ig-like domain-containing protein</fullName>
    </recommendedName>
</protein>
<dbReference type="EMBL" id="CAJNOG010001243">
    <property type="protein sequence ID" value="CAF1424718.1"/>
    <property type="molecule type" value="Genomic_DNA"/>
</dbReference>
<dbReference type="InterPro" id="IPR003599">
    <property type="entry name" value="Ig_sub"/>
</dbReference>
<keyword evidence="6" id="KW-1133">Transmembrane helix</keyword>
<organism evidence="8 12">
    <name type="scientific">Adineta steineri</name>
    <dbReference type="NCBI Taxonomy" id="433720"/>
    <lineage>
        <taxon>Eukaryota</taxon>
        <taxon>Metazoa</taxon>
        <taxon>Spiralia</taxon>
        <taxon>Gnathifera</taxon>
        <taxon>Rotifera</taxon>
        <taxon>Eurotatoria</taxon>
        <taxon>Bdelloidea</taxon>
        <taxon>Adinetida</taxon>
        <taxon>Adinetidae</taxon>
        <taxon>Adineta</taxon>
    </lineage>
</organism>
<evidence type="ECO:0000256" key="4">
    <source>
        <dbReference type="ARBA" id="ARBA00023180"/>
    </source>
</evidence>
<feature type="domain" description="Ig-like" evidence="7">
    <location>
        <begin position="312"/>
        <end position="399"/>
    </location>
</feature>
<evidence type="ECO:0000313" key="10">
    <source>
        <dbReference type="EMBL" id="CAF3815896.1"/>
    </source>
</evidence>
<feature type="domain" description="Ig-like" evidence="7">
    <location>
        <begin position="404"/>
        <end position="500"/>
    </location>
</feature>
<keyword evidence="3" id="KW-1015">Disulfide bond</keyword>